<proteinExistence type="predicted"/>
<dbReference type="Proteomes" id="UP000728032">
    <property type="component" value="Unassembled WGS sequence"/>
</dbReference>
<protein>
    <submittedName>
        <fullName evidence="1">Uncharacterized protein</fullName>
    </submittedName>
</protein>
<keyword evidence="2" id="KW-1185">Reference proteome</keyword>
<dbReference type="EMBL" id="OC920492">
    <property type="protein sequence ID" value="CAD7652556.1"/>
    <property type="molecule type" value="Genomic_DNA"/>
</dbReference>
<evidence type="ECO:0000313" key="1">
    <source>
        <dbReference type="EMBL" id="CAD7652556.1"/>
    </source>
</evidence>
<evidence type="ECO:0000313" key="2">
    <source>
        <dbReference type="Proteomes" id="UP000728032"/>
    </source>
</evidence>
<dbReference type="OrthoDB" id="6532303at2759"/>
<accession>A0A7R9M390</accession>
<dbReference type="AlphaFoldDB" id="A0A7R9M390"/>
<dbReference type="EMBL" id="CAJPVJ010005667">
    <property type="protein sequence ID" value="CAG2169743.1"/>
    <property type="molecule type" value="Genomic_DNA"/>
</dbReference>
<sequence>MVRDSSLEGSPNWLSPNLYSLHFLSITNKQQTLPPLETLPTDMSTMSSMNMSSIMSPFDESCMNAQNSSSDDNVVFVGAVALNQDNECQVICQIQTLQQFAITFAGIIRTRAIIVGNIFMASMPDNSTCAQTGTCMGGMCNGSADTMSTTMSSDMTSTTTVATKTTTIKRNTTTKAPKRA</sequence>
<reference evidence="1" key="1">
    <citation type="submission" date="2020-11" db="EMBL/GenBank/DDBJ databases">
        <authorList>
            <person name="Tran Van P."/>
        </authorList>
    </citation>
    <scope>NUCLEOTIDE SEQUENCE</scope>
</reference>
<name>A0A7R9M390_9ACAR</name>
<organism evidence="1">
    <name type="scientific">Oppiella nova</name>
    <dbReference type="NCBI Taxonomy" id="334625"/>
    <lineage>
        <taxon>Eukaryota</taxon>
        <taxon>Metazoa</taxon>
        <taxon>Ecdysozoa</taxon>
        <taxon>Arthropoda</taxon>
        <taxon>Chelicerata</taxon>
        <taxon>Arachnida</taxon>
        <taxon>Acari</taxon>
        <taxon>Acariformes</taxon>
        <taxon>Sarcoptiformes</taxon>
        <taxon>Oribatida</taxon>
        <taxon>Brachypylina</taxon>
        <taxon>Oppioidea</taxon>
        <taxon>Oppiidae</taxon>
        <taxon>Oppiella</taxon>
    </lineage>
</organism>
<gene>
    <name evidence="1" type="ORF">ONB1V03_LOCUS9217</name>
</gene>